<keyword evidence="4" id="KW-0964">Secreted</keyword>
<name>A0A8X8CLQ8_POPTO</name>
<sequence length="448" mass="48659">MNAYLTGRPKFIIVSWTAYRKLVPLPFVEKEKHTRATITMKYLANVLLILCLLAASCEAKGLGRRARAAVRAPRRTAPRRDPNEKVFNVLQYGAKPGGKQDSALSFIRAWRAACNYRGTARLLIPRATFLIGATIFQGPCLGPVPIKVQIAGTLKAVPDPSMYEEDFWILFENINGLLVTGTGTVDGQGNAVWKYNDGGSRFPSSIKFNHVANGIIRQITSVNPMGFHISIVLSQNIRAKHLHITAPATSPNTDGIHISQSSAVKVSRSVISTGDDCVAIIQGSTDVSIKKVTCGPGHGFSVGSLGKYPDEKDVRGVVVTNCTLRNADNGVRIKTWGGSQPSQASNIIFQDIIMDNVKHPIIIDQTYGSKSSSPSRVKISDVRYINIRGTSASAVGVDLMCSKAVPCEKLFFSNINLKYYGPKKLPFTSTCTNAKINYAGSQFPAPCR</sequence>
<dbReference type="InterPro" id="IPR000743">
    <property type="entry name" value="Glyco_hydro_28"/>
</dbReference>
<keyword evidence="5 8" id="KW-0378">Hydrolase</keyword>
<dbReference type="SMART" id="SM00710">
    <property type="entry name" value="PbH1"/>
    <property type="match status" value="5"/>
</dbReference>
<keyword evidence="10" id="KW-1185">Reference proteome</keyword>
<accession>A0A8X8CLQ8</accession>
<dbReference type="PANTHER" id="PTHR31375">
    <property type="match status" value="1"/>
</dbReference>
<evidence type="ECO:0008006" key="11">
    <source>
        <dbReference type="Google" id="ProtNLM"/>
    </source>
</evidence>
<dbReference type="InterPro" id="IPR006626">
    <property type="entry name" value="PbH1"/>
</dbReference>
<dbReference type="Pfam" id="PF00295">
    <property type="entry name" value="Glyco_hydro_28"/>
    <property type="match status" value="1"/>
</dbReference>
<dbReference type="GO" id="GO:0004650">
    <property type="term" value="F:polygalacturonase activity"/>
    <property type="evidence" value="ECO:0007669"/>
    <property type="project" value="InterPro"/>
</dbReference>
<proteinExistence type="inferred from homology"/>
<dbReference type="GO" id="GO:0071555">
    <property type="term" value="P:cell wall organization"/>
    <property type="evidence" value="ECO:0007669"/>
    <property type="project" value="UniProtKB-KW"/>
</dbReference>
<protein>
    <recommendedName>
        <fullName evidence="11">Exopolygalacturonase-like</fullName>
    </recommendedName>
</protein>
<dbReference type="FunFam" id="2.160.20.10:FF:000004">
    <property type="entry name" value="Pectin lyase-like superfamily protein"/>
    <property type="match status" value="1"/>
</dbReference>
<reference evidence="9" key="1">
    <citation type="journal article" date="2020" name="bioRxiv">
        <title>Hybrid origin of Populus tomentosa Carr. identified through genome sequencing and phylogenomic analysis.</title>
        <authorList>
            <person name="An X."/>
            <person name="Gao K."/>
            <person name="Chen Z."/>
            <person name="Li J."/>
            <person name="Yang X."/>
            <person name="Yang X."/>
            <person name="Zhou J."/>
            <person name="Guo T."/>
            <person name="Zhao T."/>
            <person name="Huang S."/>
            <person name="Miao D."/>
            <person name="Khan W.U."/>
            <person name="Rao P."/>
            <person name="Ye M."/>
            <person name="Lei B."/>
            <person name="Liao W."/>
            <person name="Wang J."/>
            <person name="Ji L."/>
            <person name="Li Y."/>
            <person name="Guo B."/>
            <person name="Mustafa N.S."/>
            <person name="Li S."/>
            <person name="Yun Q."/>
            <person name="Keller S.R."/>
            <person name="Mao J."/>
            <person name="Zhang R."/>
            <person name="Strauss S.H."/>
        </authorList>
    </citation>
    <scope>NUCLEOTIDE SEQUENCE</scope>
    <source>
        <strain evidence="9">GM15</strain>
        <tissue evidence="9">Leaf</tissue>
    </source>
</reference>
<comment type="subcellular location">
    <subcellularLocation>
        <location evidence="1">Secreted</location>
        <location evidence="1">Cell wall</location>
    </subcellularLocation>
</comment>
<dbReference type="GO" id="GO:0005975">
    <property type="term" value="P:carbohydrate metabolic process"/>
    <property type="evidence" value="ECO:0007669"/>
    <property type="project" value="InterPro"/>
</dbReference>
<keyword evidence="3" id="KW-0134">Cell wall</keyword>
<gene>
    <name evidence="9" type="ORF">POTOM_035286</name>
</gene>
<evidence type="ECO:0000313" key="9">
    <source>
        <dbReference type="EMBL" id="KAG6758825.1"/>
    </source>
</evidence>
<organism evidence="9 10">
    <name type="scientific">Populus tomentosa</name>
    <name type="common">Chinese white poplar</name>
    <dbReference type="NCBI Taxonomy" id="118781"/>
    <lineage>
        <taxon>Eukaryota</taxon>
        <taxon>Viridiplantae</taxon>
        <taxon>Streptophyta</taxon>
        <taxon>Embryophyta</taxon>
        <taxon>Tracheophyta</taxon>
        <taxon>Spermatophyta</taxon>
        <taxon>Magnoliopsida</taxon>
        <taxon>eudicotyledons</taxon>
        <taxon>Gunneridae</taxon>
        <taxon>Pentapetalae</taxon>
        <taxon>rosids</taxon>
        <taxon>fabids</taxon>
        <taxon>Malpighiales</taxon>
        <taxon>Salicaceae</taxon>
        <taxon>Saliceae</taxon>
        <taxon>Populus</taxon>
    </lineage>
</organism>
<keyword evidence="6 8" id="KW-0326">Glycosidase</keyword>
<evidence type="ECO:0000256" key="3">
    <source>
        <dbReference type="ARBA" id="ARBA00022512"/>
    </source>
</evidence>
<evidence type="ECO:0000256" key="5">
    <source>
        <dbReference type="ARBA" id="ARBA00022801"/>
    </source>
</evidence>
<evidence type="ECO:0000256" key="4">
    <source>
        <dbReference type="ARBA" id="ARBA00022525"/>
    </source>
</evidence>
<dbReference type="EMBL" id="JAAWWB010000019">
    <property type="protein sequence ID" value="KAG6758825.1"/>
    <property type="molecule type" value="Genomic_DNA"/>
</dbReference>
<dbReference type="OrthoDB" id="187139at2759"/>
<comment type="caution">
    <text evidence="9">The sequence shown here is derived from an EMBL/GenBank/DDBJ whole genome shotgun (WGS) entry which is preliminary data.</text>
</comment>
<evidence type="ECO:0000256" key="6">
    <source>
        <dbReference type="ARBA" id="ARBA00023295"/>
    </source>
</evidence>
<dbReference type="AlphaFoldDB" id="A0A8X8CLQ8"/>
<evidence type="ECO:0000256" key="2">
    <source>
        <dbReference type="ARBA" id="ARBA00008834"/>
    </source>
</evidence>
<keyword evidence="7" id="KW-0961">Cell wall biogenesis/degradation</keyword>
<evidence type="ECO:0000256" key="7">
    <source>
        <dbReference type="ARBA" id="ARBA00023316"/>
    </source>
</evidence>
<evidence type="ECO:0000256" key="8">
    <source>
        <dbReference type="RuleBase" id="RU361169"/>
    </source>
</evidence>
<evidence type="ECO:0000313" key="10">
    <source>
        <dbReference type="Proteomes" id="UP000886885"/>
    </source>
</evidence>
<evidence type="ECO:0000256" key="1">
    <source>
        <dbReference type="ARBA" id="ARBA00004191"/>
    </source>
</evidence>
<dbReference type="Proteomes" id="UP000886885">
    <property type="component" value="Chromosome 10A"/>
</dbReference>
<comment type="similarity">
    <text evidence="2 8">Belongs to the glycosyl hydrolase 28 family.</text>
</comment>